<dbReference type="RefSeq" id="WP_121393510.1">
    <property type="nucleotide sequence ID" value="NZ_RCDD01000005.1"/>
</dbReference>
<evidence type="ECO:0000313" key="2">
    <source>
        <dbReference type="Proteomes" id="UP000282454"/>
    </source>
</evidence>
<sequence length="152" mass="16142">MKAATASRELDVRELVGEIARRAISLPPATGDPVAAVAALLVLDPRNTDHVEAVTTVIVCDALGDPWRETTANQWRAVLPTWIRPQVIGATVQRMSAAGVLVHTGRWVRSTDTAGGNGGKPQPVYRVIVPGEDQPLPFARLGDVGPVGPDRT</sequence>
<accession>A0A421AYJ4</accession>
<dbReference type="EMBL" id="RCDD01000005">
    <property type="protein sequence ID" value="RLK54849.1"/>
    <property type="molecule type" value="Genomic_DNA"/>
</dbReference>
<name>A0A421AYJ4_9PSEU</name>
<evidence type="ECO:0000313" key="1">
    <source>
        <dbReference type="EMBL" id="RLK54849.1"/>
    </source>
</evidence>
<dbReference type="AlphaFoldDB" id="A0A421AYJ4"/>
<dbReference type="Proteomes" id="UP000282454">
    <property type="component" value="Unassembled WGS sequence"/>
</dbReference>
<dbReference type="OrthoDB" id="3687074at2"/>
<proteinExistence type="predicted"/>
<reference evidence="1 2" key="1">
    <citation type="submission" date="2018-10" db="EMBL/GenBank/DDBJ databases">
        <title>Genomic Encyclopedia of Archaeal and Bacterial Type Strains, Phase II (KMG-II): from individual species to whole genera.</title>
        <authorList>
            <person name="Goeker M."/>
        </authorList>
    </citation>
    <scope>NUCLEOTIDE SEQUENCE [LARGE SCALE GENOMIC DNA]</scope>
    <source>
        <strain evidence="1 2">DSM 45657</strain>
    </source>
</reference>
<protein>
    <submittedName>
        <fullName evidence="1">Uncharacterized protein</fullName>
    </submittedName>
</protein>
<comment type="caution">
    <text evidence="1">The sequence shown here is derived from an EMBL/GenBank/DDBJ whole genome shotgun (WGS) entry which is preliminary data.</text>
</comment>
<organism evidence="1 2">
    <name type="scientific">Actinokineospora cianjurensis</name>
    <dbReference type="NCBI Taxonomy" id="585224"/>
    <lineage>
        <taxon>Bacteria</taxon>
        <taxon>Bacillati</taxon>
        <taxon>Actinomycetota</taxon>
        <taxon>Actinomycetes</taxon>
        <taxon>Pseudonocardiales</taxon>
        <taxon>Pseudonocardiaceae</taxon>
        <taxon>Actinokineospora</taxon>
    </lineage>
</organism>
<gene>
    <name evidence="1" type="ORF">CLV68_5238</name>
</gene>
<keyword evidence="2" id="KW-1185">Reference proteome</keyword>